<feature type="compositionally biased region" description="Polar residues" evidence="1">
    <location>
        <begin position="1335"/>
        <end position="1351"/>
    </location>
</feature>
<comment type="caution">
    <text evidence="4">The sequence shown here is derived from an EMBL/GenBank/DDBJ whole genome shotgun (WGS) entry which is preliminary data.</text>
</comment>
<feature type="compositionally biased region" description="Basic and acidic residues" evidence="1">
    <location>
        <begin position="1270"/>
        <end position="1287"/>
    </location>
</feature>
<dbReference type="RefSeq" id="XP_011130838.1">
    <property type="nucleotide sequence ID" value="XM_011132536.1"/>
</dbReference>
<sequence>MTVWTLAEDIDSYVYEEVEGVTTSKAILKLPRKVLFANLLVFILSLMIGFYLVHRFIAFEEVPLDYNDDLELDLRNCRVKFEYHPELGKLYLNKYPARVKLRSWLAFKASSGLLPPRRKWIQIFDKSTDDTPIDSTNVTIGENELIIEHVSDVQSGEMKLTNGQGMGNNTRGSSRSNDTRGFSRSGSSELTHSGESEGKWLKDSTRLVKLVLPLWSYSQFLSSDVVVTVYDRDHFSFGNLRIKFRPDETPMEIDSHDVVLRARSEILMKGYHAQIIAPNLVSPEIKLSVTHGFIDLNIDAEDNSSLSIESSSAPVFITTSNRVECTMTPELARNALLRTVGGYIDLEETPEKTLTAKLGSTHGNTNRLKLNIVSNYCSVYITTTSTIEGAAIIDNAVDNCGSDMCPYVGNALNYDPDTIGTGSNRADQADSDQMLMGTWAGSNQMEAKYNSLGEEMFESFLKKISDDSAPDNIILDITVDRDGYGEQDHWYFVSQPTYLLKNWWHLLSSGGTSSPRALTANVHITGLYCTRQDIATNNEAYPNIEERNIPIPQTIVTNTAETAQGQWLNYGGFIDDTGPTTLCKRRIWVREYSKFNRMLRKHGIDNLKLLLDMHSKTENITNGTNGYGTNGYGTNGYGTNGYGTNGYGTNGYGTNDARDLLLRSSKGWFTQVVQLTEFSNLRENVITQAIDHTSTRSFRACCLLNLIVSLVLGYYIVKWFDTKCRESMMHNDMNDKRLNIEDSIRLQLCNELPGINIKCVRYESDECPAVRILWSEHIESKSYFVIVRCVDNNPNDRVKLISHGQDLYETDIPIWIESQPELLYTKGGIARNELLIPLKYPSAYAEKHFQIRSSQRWYINPQKSYRIILIWETPSISSNWSNTFMLNESWKYNNIPVKSFSRMLSSKDPNSLSLFLHHFTEIKPSINNTEFVFKNFQLVDYCPKSMGRNTCVRHVCATRVRALKFIIADRENEGDLSSLTSEMMTCEIYFGVDNLYAKTIAKYEPNIPCWKSFNFDHKDESSKVSNYGRQHDVLSRMLSLNRTSSGNVVKLSPADQNLIVSVELHSKVGGRQIARGSFDLTTLAPKITHLGSWAIVDIELTSNGIQQGYLRCQHDISYFQQYLVYPELRYGPPKASDSITTRSPMTARSHNDMGSYYVPPRQGYIQSQRAEFLCDMFYFIHDFPGQNIFEGSLISLDLVLPRSSESFVTDESLTVYVVEVFLRDKRGFQPTSFVLDKCTEYNFTVRDGYRSDGYRSDGLRYRSDGYRSDGYRSDGVRKPGGEFKAEKAGQSAAETSSGQQVDLMTVSWSVRYPWETRSTMRLSEKARHEAAINHGSATDGSATDGSATDGSATDGEKSSMSPDGFMRYVCFQAVLGSPNYDPDYVVATSNAFAIHKIITLQYLEFAYASFCRTCELEMKSIGPETLHVYGISTETRKVRICRGVRKKLPFELFSEENKGKENKGKENKGKENNIRKGSTYGNTNNLGGNTGRAWTDEVHEYTGLGNDEGGEIQNGRWEDGRWRNETKYKRGHIIVRHGHDGHGHDDGHDDGHGDDSLYVKCYGHYVVYPRSITVSIKGHKSIVKSEWEWIPVVPYLILKLDPSLWITSPLINLSLRCGLGMVYSYLYSSRESLALTLYNAETEKSIMVDIEEVWYMLPYNNSYFWRYQFIGIVIQSIRIAFNEWFNLVTDICMSCCVIYLGCWIESVPLSQYLFPDARLHHLPIYIQLPWLLTIITQILDLIHDSPSNFTIGPAWRSLWNCCRISRLTRLGILVVVTCGFIFWLLASILCWTDNNFPLLVVIGASGFLTYSINASFNESRIIVETFTRQHLNDLLLVALQNWFDKHTFGLDKHTFGLDKHTFGLDKHTFGLDKHTFGLDKHALGLDILTNKYSNTSTKVSQESPPSHSDFIHDEAVLALTEIPPHQNLTPWEQSFVVTRAQLRKRIVLGGKIVSWTCCLWFSADDDPMIVRSVSKTIFKVSGGFLDTLPFMGRLLAAQDVNTKITINEIVQILEQGNIKEALIDSATITVKHKRFRAIPITAPSATKRYKAAIVCLPLFPPSDKLTFSERISMIFCLFDDKQLGRWGPDEFQRWCTELKKPMLQHGGWPSVRKRLHTLYGMKIHPALGLTVHDLEMYYASVKSLDFDYTILFNGTSGNTSLTPVMDDAGNADGTDNKSAQEESDQEDRIERFVGGNWLGGGTDRVKTIDLVASRLQVMYNHITTRKRRTVLEELAAKSDSLIYELRDIQGDMLVPVLGKLRGREKAQTQTYRFVADCYAGMLVDAGNLAGQLVKVSSAIDVQASLSEFFDVVWPETCIRIAEGILTATNRSVLSADNVVENSRRAHVLDPHVILKVYDGLRPRLEHEFNLECKNLQPTSSSYKRKRVCALCRAFVLTHLIDEEECIGFEEVPDIDSSAIFDDDRLTPDCLDYYEPMNPELYDFFTEYINDQITGYAAIHDALLAILSSCLWKEVYLFYLKLIGLDPKTSHIYPLVRKQLSVEGLRGRRRRPSVGSSVLAGQGVGGRATSIDMVGGSMKYALNKHALDRYVLNYDAAVDVFRECSGNGCFLTVKLINEVVHKIIDNSIPTLAVYSCLESVGLDISIPFASNQSLLEVIDDVVFKRSARDSTDLYRLDVMMPLKNVFDTGMDITNAAQVNLEPGFVEFLQSVCKEGYITRSELLSACRYILENIVSVEQEKAVRLFRGVQTAPGFRVACVTFDMLHKALKDIGYTHSRLQSEIYWLAACRQISLNDRIEYMLPSSCFTELLMHATMQITLPNGVPWNWTKRTLMAETAIGVMSYNVFRRMVTDIGLEFDGESQLVLWKGLPKSYLDIGHYLGSVIGHRRASNRRPPGVQLVTPPDIPIEHQFVSIPWFYSEFPRVVMRGTWPRAIRHLAQQTLDRIQATKERVRVDRAVVDNAIRNSTNVFDQLGLIKYEKVPEILSNIYAKGMTEIELFECLKDMNLTIPTALVRKMFASMDVNNDRTLDMGEVLGGFEMLFVSLIPDLLSAAVGVTPQNNILSIVRAIGMLLIFFVFIALSASSFGVAGLDSNSNAMQSILAVAGAITLQASNARDPEDVKRLTMERMRLIMGPRFESMLDQARRLRLNWQPTGSEAR</sequence>
<evidence type="ECO:0000313" key="5">
    <source>
        <dbReference type="Proteomes" id="UP000019763"/>
    </source>
</evidence>
<keyword evidence="2" id="KW-0472">Membrane</keyword>
<reference evidence="4" key="1">
    <citation type="submission" date="2013-12" db="EMBL/GenBank/DDBJ databases">
        <authorList>
            <person name="Omoto C.K."/>
            <person name="Sibley D."/>
            <person name="Venepally P."/>
            <person name="Hadjithomas M."/>
            <person name="Karamycheva S."/>
            <person name="Brunk B."/>
            <person name="Roos D."/>
            <person name="Caler E."/>
            <person name="Lorenzi H."/>
        </authorList>
    </citation>
    <scope>NUCLEOTIDE SEQUENCE</scope>
</reference>
<dbReference type="InterPro" id="IPR002048">
    <property type="entry name" value="EF_hand_dom"/>
</dbReference>
<dbReference type="InterPro" id="IPR018247">
    <property type="entry name" value="EF_Hand_1_Ca_BS"/>
</dbReference>
<feature type="region of interest" description="Disordered" evidence="1">
    <location>
        <begin position="160"/>
        <end position="195"/>
    </location>
</feature>
<dbReference type="Proteomes" id="UP000019763">
    <property type="component" value="Unassembled WGS sequence"/>
</dbReference>
<protein>
    <submittedName>
        <fullName evidence="4">Transmembrane protein</fullName>
    </submittedName>
</protein>
<feature type="compositionally biased region" description="Polar residues" evidence="1">
    <location>
        <begin position="161"/>
        <end position="191"/>
    </location>
</feature>
<dbReference type="PROSITE" id="PS00018">
    <property type="entry name" value="EF_HAND_1"/>
    <property type="match status" value="1"/>
</dbReference>
<dbReference type="GeneID" id="22913252"/>
<feature type="region of interest" description="Disordered" evidence="1">
    <location>
        <begin position="1333"/>
        <end position="1359"/>
    </location>
</feature>
<dbReference type="PROSITE" id="PS50222">
    <property type="entry name" value="EF_HAND_2"/>
    <property type="match status" value="1"/>
</dbReference>
<evidence type="ECO:0000256" key="2">
    <source>
        <dbReference type="SAM" id="Phobius"/>
    </source>
</evidence>
<proteinExistence type="predicted"/>
<evidence type="ECO:0000256" key="1">
    <source>
        <dbReference type="SAM" id="MobiDB-lite"/>
    </source>
</evidence>
<dbReference type="VEuPathDB" id="CryptoDB:GNI_090780"/>
<evidence type="ECO:0000313" key="4">
    <source>
        <dbReference type="EMBL" id="EZG60235.1"/>
    </source>
</evidence>
<feature type="region of interest" description="Disordered" evidence="1">
    <location>
        <begin position="2162"/>
        <end position="2186"/>
    </location>
</feature>
<feature type="transmembrane region" description="Helical" evidence="2">
    <location>
        <begin position="1795"/>
        <end position="1812"/>
    </location>
</feature>
<dbReference type="GO" id="GO:0005509">
    <property type="term" value="F:calcium ion binding"/>
    <property type="evidence" value="ECO:0007669"/>
    <property type="project" value="InterPro"/>
</dbReference>
<feature type="transmembrane region" description="Helical" evidence="2">
    <location>
        <begin position="1770"/>
        <end position="1789"/>
    </location>
</feature>
<feature type="compositionally biased region" description="Basic and acidic residues" evidence="1">
    <location>
        <begin position="1458"/>
        <end position="1474"/>
    </location>
</feature>
<feature type="transmembrane region" description="Helical" evidence="2">
    <location>
        <begin position="3027"/>
        <end position="3050"/>
    </location>
</feature>
<feature type="transmembrane region" description="Helical" evidence="2">
    <location>
        <begin position="34"/>
        <end position="53"/>
    </location>
</feature>
<feature type="domain" description="EF-hand" evidence="3">
    <location>
        <begin position="2968"/>
        <end position="3003"/>
    </location>
</feature>
<keyword evidence="5" id="KW-1185">Reference proteome</keyword>
<gene>
    <name evidence="4" type="ORF">GNI_090780</name>
</gene>
<feature type="compositionally biased region" description="Basic and acidic residues" evidence="1">
    <location>
        <begin position="2174"/>
        <end position="2186"/>
    </location>
</feature>
<keyword evidence="2 4" id="KW-0812">Transmembrane</keyword>
<keyword evidence="2" id="KW-1133">Transmembrane helix</keyword>
<feature type="region of interest" description="Disordered" evidence="1">
    <location>
        <begin position="1270"/>
        <end position="1298"/>
    </location>
</feature>
<evidence type="ECO:0000259" key="3">
    <source>
        <dbReference type="PROSITE" id="PS50222"/>
    </source>
</evidence>
<accession>A0A023B5F3</accession>
<dbReference type="EMBL" id="AFNH02000679">
    <property type="protein sequence ID" value="EZG60235.1"/>
    <property type="molecule type" value="Genomic_DNA"/>
</dbReference>
<dbReference type="eggNOG" id="ENOG502QV6V">
    <property type="taxonomic scope" value="Eukaryota"/>
</dbReference>
<organism evidence="4 5">
    <name type="scientific">Gregarina niphandrodes</name>
    <name type="common">Septate eugregarine</name>
    <dbReference type="NCBI Taxonomy" id="110365"/>
    <lineage>
        <taxon>Eukaryota</taxon>
        <taxon>Sar</taxon>
        <taxon>Alveolata</taxon>
        <taxon>Apicomplexa</taxon>
        <taxon>Conoidasida</taxon>
        <taxon>Gregarinasina</taxon>
        <taxon>Eugregarinorida</taxon>
        <taxon>Gregarinidae</taxon>
        <taxon>Gregarina</taxon>
    </lineage>
</organism>
<feature type="region of interest" description="Disordered" evidence="1">
    <location>
        <begin position="1458"/>
        <end position="1488"/>
    </location>
</feature>
<name>A0A023B5F3_GRENI</name>